<organism evidence="2 3">
    <name type="scientific">Ensete ventricosum</name>
    <name type="common">Abyssinian banana</name>
    <name type="synonym">Musa ensete</name>
    <dbReference type="NCBI Taxonomy" id="4639"/>
    <lineage>
        <taxon>Eukaryota</taxon>
        <taxon>Viridiplantae</taxon>
        <taxon>Streptophyta</taxon>
        <taxon>Embryophyta</taxon>
        <taxon>Tracheophyta</taxon>
        <taxon>Spermatophyta</taxon>
        <taxon>Magnoliopsida</taxon>
        <taxon>Liliopsida</taxon>
        <taxon>Zingiberales</taxon>
        <taxon>Musaceae</taxon>
        <taxon>Ensete</taxon>
    </lineage>
</organism>
<dbReference type="EMBL" id="AMZH03011489">
    <property type="protein sequence ID" value="RRT52787.1"/>
    <property type="molecule type" value="Genomic_DNA"/>
</dbReference>
<evidence type="ECO:0000256" key="1">
    <source>
        <dbReference type="SAM" id="MobiDB-lite"/>
    </source>
</evidence>
<feature type="region of interest" description="Disordered" evidence="1">
    <location>
        <begin position="43"/>
        <end position="69"/>
    </location>
</feature>
<proteinExistence type="predicted"/>
<name>A0A426YM34_ENSVE</name>
<reference evidence="2 3" key="1">
    <citation type="journal article" date="2014" name="Agronomy (Basel)">
        <title>A Draft Genome Sequence for Ensete ventricosum, the Drought-Tolerant Tree Against Hunger.</title>
        <authorList>
            <person name="Harrison J."/>
            <person name="Moore K.A."/>
            <person name="Paszkiewicz K."/>
            <person name="Jones T."/>
            <person name="Grant M."/>
            <person name="Ambacheew D."/>
            <person name="Muzemil S."/>
            <person name="Studholme D.J."/>
        </authorList>
    </citation>
    <scope>NUCLEOTIDE SEQUENCE [LARGE SCALE GENOMIC DNA]</scope>
</reference>
<dbReference type="Proteomes" id="UP000287651">
    <property type="component" value="Unassembled WGS sequence"/>
</dbReference>
<evidence type="ECO:0000313" key="2">
    <source>
        <dbReference type="EMBL" id="RRT52787.1"/>
    </source>
</evidence>
<protein>
    <submittedName>
        <fullName evidence="2">Uncharacterized protein</fullName>
    </submittedName>
</protein>
<gene>
    <name evidence="2" type="ORF">B296_00025093</name>
</gene>
<comment type="caution">
    <text evidence="2">The sequence shown here is derived from an EMBL/GenBank/DDBJ whole genome shotgun (WGS) entry which is preliminary data.</text>
</comment>
<dbReference type="AlphaFoldDB" id="A0A426YM34"/>
<sequence length="69" mass="7389">MHHALLVRGSPDVVFRARTHARTPCIARTIDLLLCTLSGTVNGRPPTHCRLSKPSQEAKPASSSPCSPS</sequence>
<evidence type="ECO:0000313" key="3">
    <source>
        <dbReference type="Proteomes" id="UP000287651"/>
    </source>
</evidence>
<accession>A0A426YM34</accession>
<feature type="compositionally biased region" description="Low complexity" evidence="1">
    <location>
        <begin position="60"/>
        <end position="69"/>
    </location>
</feature>